<name>A0A9W6P4Q9_9ACTN</name>
<evidence type="ECO:0000259" key="3">
    <source>
        <dbReference type="Pfam" id="PF08719"/>
    </source>
</evidence>
<reference evidence="4" key="1">
    <citation type="submission" date="2023-02" db="EMBL/GenBank/DDBJ databases">
        <title>Nocardiopsis ansamitocini NBRC 112285.</title>
        <authorList>
            <person name="Ichikawa N."/>
            <person name="Sato H."/>
            <person name="Tonouchi N."/>
        </authorList>
    </citation>
    <scope>NUCLEOTIDE SEQUENCE</scope>
    <source>
        <strain evidence="4">NBRC 112285</strain>
    </source>
</reference>
<dbReference type="Pfam" id="PF08719">
    <property type="entry name" value="NADAR"/>
    <property type="match status" value="1"/>
</dbReference>
<dbReference type="Proteomes" id="UP001165092">
    <property type="component" value="Unassembled WGS sequence"/>
</dbReference>
<organism evidence="4 5">
    <name type="scientific">Nocardiopsis ansamitocini</name>
    <dbReference type="NCBI Taxonomy" id="1670832"/>
    <lineage>
        <taxon>Bacteria</taxon>
        <taxon>Bacillati</taxon>
        <taxon>Actinomycetota</taxon>
        <taxon>Actinomycetes</taxon>
        <taxon>Streptosporangiales</taxon>
        <taxon>Nocardiopsidaceae</taxon>
        <taxon>Nocardiopsis</taxon>
    </lineage>
</organism>
<dbReference type="InterPro" id="IPR012816">
    <property type="entry name" value="NADAR"/>
</dbReference>
<feature type="domain" description="NADAR" evidence="3">
    <location>
        <begin position="26"/>
        <end position="179"/>
    </location>
</feature>
<accession>A0A9W6P4Q9</accession>
<dbReference type="InterPro" id="IPR037238">
    <property type="entry name" value="YbiA-like_sf"/>
</dbReference>
<sequence>MDIGSPTSVPELLAAMDGGSRTKFLFFWSHHQPGAGCLSQWAPVGFTVKGTDYPTAEHWMMARKADLFGDTAARARILAAGSPGAAKALGRSVRGFTERTWQEHRLDIVVRGCVHKFAQHPRLRDYLLGTGNRVLVEASPVDRIWGIGLAADDEHAQDPASWRGDNLLGFALMRARAELTPSSGWRTARGAGEKRFRTWQSRDFDKP</sequence>
<dbReference type="RefSeq" id="WP_285758023.1">
    <property type="nucleotide sequence ID" value="NZ_BSQG01000002.1"/>
</dbReference>
<gene>
    <name evidence="4" type="ORF">Nans01_13970</name>
</gene>
<proteinExistence type="predicted"/>
<comment type="caution">
    <text evidence="4">The sequence shown here is derived from an EMBL/GenBank/DDBJ whole genome shotgun (WGS) entry which is preliminary data.</text>
</comment>
<dbReference type="EMBL" id="BSQG01000002">
    <property type="protein sequence ID" value="GLU47046.1"/>
    <property type="molecule type" value="Genomic_DNA"/>
</dbReference>
<protein>
    <recommendedName>
        <fullName evidence="3">NADAR domain-containing protein</fullName>
    </recommendedName>
</protein>
<comment type="catalytic activity">
    <reaction evidence="2">
        <text>2,5-diamino-6-hydroxy-4-(5-phosphoribosylamino)-pyrimidine + H2O = 2,5,6-triamino-4-hydroxypyrimidine + D-ribose 5-phosphate</text>
        <dbReference type="Rhea" id="RHEA:23436"/>
        <dbReference type="ChEBI" id="CHEBI:15377"/>
        <dbReference type="ChEBI" id="CHEBI:58614"/>
        <dbReference type="ChEBI" id="CHEBI:78346"/>
        <dbReference type="ChEBI" id="CHEBI:137796"/>
    </reaction>
</comment>
<evidence type="ECO:0000256" key="2">
    <source>
        <dbReference type="ARBA" id="ARBA00000751"/>
    </source>
</evidence>
<dbReference type="AlphaFoldDB" id="A0A9W6P4Q9"/>
<dbReference type="CDD" id="cd15457">
    <property type="entry name" value="NADAR"/>
    <property type="match status" value="1"/>
</dbReference>
<dbReference type="Gene3D" id="1.10.357.40">
    <property type="entry name" value="YbiA-like"/>
    <property type="match status" value="1"/>
</dbReference>
<dbReference type="SUPFAM" id="SSF143990">
    <property type="entry name" value="YbiA-like"/>
    <property type="match status" value="1"/>
</dbReference>
<comment type="catalytic activity">
    <reaction evidence="1">
        <text>5-amino-6-(5-phospho-D-ribosylamino)uracil + H2O = 5,6-diaminouracil + D-ribose 5-phosphate</text>
        <dbReference type="Rhea" id="RHEA:55020"/>
        <dbReference type="ChEBI" id="CHEBI:15377"/>
        <dbReference type="ChEBI" id="CHEBI:46252"/>
        <dbReference type="ChEBI" id="CHEBI:58453"/>
        <dbReference type="ChEBI" id="CHEBI:78346"/>
    </reaction>
</comment>
<keyword evidence="5" id="KW-1185">Reference proteome</keyword>
<evidence type="ECO:0000256" key="1">
    <source>
        <dbReference type="ARBA" id="ARBA00000022"/>
    </source>
</evidence>
<dbReference type="NCBIfam" id="TIGR02464">
    <property type="entry name" value="ribofla_fusion"/>
    <property type="match status" value="1"/>
</dbReference>
<evidence type="ECO:0000313" key="5">
    <source>
        <dbReference type="Proteomes" id="UP001165092"/>
    </source>
</evidence>
<evidence type="ECO:0000313" key="4">
    <source>
        <dbReference type="EMBL" id="GLU47046.1"/>
    </source>
</evidence>